<dbReference type="InterPro" id="IPR036815">
    <property type="entry name" value="14-3-3_dom_sf"/>
</dbReference>
<dbReference type="Gene3D" id="1.20.190.20">
    <property type="entry name" value="14-3-3 domain"/>
    <property type="match status" value="2"/>
</dbReference>
<comment type="similarity">
    <text evidence="1">Belongs to the 14-3-3 family.</text>
</comment>
<dbReference type="Proteomes" id="UP000472260">
    <property type="component" value="Unassembled WGS sequence"/>
</dbReference>
<proteinExistence type="inferred from homology"/>
<reference evidence="3" key="2">
    <citation type="submission" date="2025-09" db="UniProtKB">
        <authorList>
            <consortium name="Ensembl"/>
        </authorList>
    </citation>
    <scope>IDENTIFICATION</scope>
</reference>
<dbReference type="AlphaFoldDB" id="A0A671R509"/>
<sequence length="80" mass="9400">MDRTELIQKNVVGARRSAWRVISSIEQKTEGNDKKLQMSKVFYLKMKGDYYRYLAEVASGDDKKSKNVWLLVLWVLQTFP</sequence>
<feature type="domain" description="14-3-3" evidence="2">
    <location>
        <begin position="37"/>
        <end position="65"/>
    </location>
</feature>
<evidence type="ECO:0000256" key="1">
    <source>
        <dbReference type="ARBA" id="ARBA00006141"/>
    </source>
</evidence>
<evidence type="ECO:0000313" key="4">
    <source>
        <dbReference type="Proteomes" id="UP000472260"/>
    </source>
</evidence>
<evidence type="ECO:0000259" key="2">
    <source>
        <dbReference type="Pfam" id="PF00244"/>
    </source>
</evidence>
<dbReference type="SUPFAM" id="SSF48445">
    <property type="entry name" value="14-3-3 protein"/>
    <property type="match status" value="1"/>
</dbReference>
<dbReference type="InterPro" id="IPR000308">
    <property type="entry name" value="14-3-3"/>
</dbReference>
<dbReference type="Pfam" id="PF00244">
    <property type="entry name" value="14-3-3"/>
    <property type="match status" value="1"/>
</dbReference>
<evidence type="ECO:0000313" key="3">
    <source>
        <dbReference type="Ensembl" id="ENSSANP00000078348.1"/>
    </source>
</evidence>
<organism evidence="3 4">
    <name type="scientific">Sinocyclocheilus anshuiensis</name>
    <dbReference type="NCBI Taxonomy" id="1608454"/>
    <lineage>
        <taxon>Eukaryota</taxon>
        <taxon>Metazoa</taxon>
        <taxon>Chordata</taxon>
        <taxon>Craniata</taxon>
        <taxon>Vertebrata</taxon>
        <taxon>Euteleostomi</taxon>
        <taxon>Actinopterygii</taxon>
        <taxon>Neopterygii</taxon>
        <taxon>Teleostei</taxon>
        <taxon>Ostariophysi</taxon>
        <taxon>Cypriniformes</taxon>
        <taxon>Cyprinidae</taxon>
        <taxon>Cyprininae</taxon>
        <taxon>Sinocyclocheilus</taxon>
    </lineage>
</organism>
<accession>A0A671R509</accession>
<dbReference type="PANTHER" id="PTHR18860">
    <property type="entry name" value="14-3-3 PROTEIN"/>
    <property type="match status" value="1"/>
</dbReference>
<reference evidence="3" key="1">
    <citation type="submission" date="2025-08" db="UniProtKB">
        <authorList>
            <consortium name="Ensembl"/>
        </authorList>
    </citation>
    <scope>IDENTIFICATION</scope>
</reference>
<dbReference type="Ensembl" id="ENSSANT00000083285.1">
    <property type="protein sequence ID" value="ENSSANP00000078348.1"/>
    <property type="gene ID" value="ENSSANG00000039030.1"/>
</dbReference>
<name>A0A671R509_9TELE</name>
<keyword evidence="4" id="KW-1185">Reference proteome</keyword>
<dbReference type="InterPro" id="IPR023410">
    <property type="entry name" value="14-3-3_domain"/>
</dbReference>
<protein>
    <recommendedName>
        <fullName evidence="2">14-3-3 domain-containing protein</fullName>
    </recommendedName>
</protein>